<evidence type="ECO:0000256" key="2">
    <source>
        <dbReference type="ARBA" id="ARBA00022490"/>
    </source>
</evidence>
<dbReference type="OrthoDB" id="19329at2759"/>
<dbReference type="STRING" id="246404.A0A507ERE1"/>
<dbReference type="GO" id="GO:0008270">
    <property type="term" value="F:zinc ion binding"/>
    <property type="evidence" value="ECO:0007669"/>
    <property type="project" value="InterPro"/>
</dbReference>
<dbReference type="GO" id="GO:0030687">
    <property type="term" value="C:preribosome, large subunit precursor"/>
    <property type="evidence" value="ECO:0007669"/>
    <property type="project" value="TreeGrafter"/>
</dbReference>
<evidence type="ECO:0000259" key="9">
    <source>
        <dbReference type="PROSITE" id="PS00028"/>
    </source>
</evidence>
<evidence type="ECO:0000313" key="11">
    <source>
        <dbReference type="Proteomes" id="UP000320333"/>
    </source>
</evidence>
<keyword evidence="4" id="KW-0479">Metal-binding</keyword>
<organism evidence="10 11">
    <name type="scientific">Chytriomyces confervae</name>
    <dbReference type="NCBI Taxonomy" id="246404"/>
    <lineage>
        <taxon>Eukaryota</taxon>
        <taxon>Fungi</taxon>
        <taxon>Fungi incertae sedis</taxon>
        <taxon>Chytridiomycota</taxon>
        <taxon>Chytridiomycota incertae sedis</taxon>
        <taxon>Chytridiomycetes</taxon>
        <taxon>Chytridiales</taxon>
        <taxon>Chytriomycetaceae</taxon>
        <taxon>Chytriomyces</taxon>
    </lineage>
</organism>
<dbReference type="InterPro" id="IPR036236">
    <property type="entry name" value="Znf_C2H2_sf"/>
</dbReference>
<dbReference type="Pfam" id="PF12874">
    <property type="entry name" value="zf-met"/>
    <property type="match status" value="1"/>
</dbReference>
<sequence length="376" mass="42820">MNSGTSSVSSSTCQTCHVAFPEPAHQRDHFKSDWHKYNLKRRVAQIPPLDLAAFTAKINAGLELANLKAAAEVPLDYICECCRKSYRSENAFDAHLISKKHRTLAANYDPSSNEPALLQQEQPATPRAESREEYWRTQFEEAESIEDIQSLVQQKLDESPRLATTDCIFCPAAQFESVESALHHMSVQHSFMIPDIEYLVDLEGLLEHLGQKVSLGNVCLSCNEDGPVMYSMDAVRSHMKLKGHCKIAYETEEDRMELAEYYDFSSTWEDEQELQQPSESLVILKKPVKRIDSKVMQQRAQSGNHRALVKSGGSDAPTEGMTAVMKVRAQTLVVQREMQVQNKRVEQQFKEFQMRRGMKLNNCSKQHFVSVKLRDF</sequence>
<dbReference type="Pfam" id="PF12756">
    <property type="entry name" value="zf-C2H2_2"/>
    <property type="match status" value="1"/>
</dbReference>
<evidence type="ECO:0000256" key="7">
    <source>
        <dbReference type="ARBA" id="ARBA00034126"/>
    </source>
</evidence>
<keyword evidence="6" id="KW-0862">Zinc</keyword>
<keyword evidence="3" id="KW-0690">Ribosome biogenesis</keyword>
<accession>A0A507ERE1</accession>
<protein>
    <recommendedName>
        <fullName evidence="9">C2H2-type domain-containing protein</fullName>
    </recommendedName>
</protein>
<dbReference type="SMART" id="SM00451">
    <property type="entry name" value="ZnF_U1"/>
    <property type="match status" value="2"/>
</dbReference>
<keyword evidence="2" id="KW-0963">Cytoplasm</keyword>
<feature type="region of interest" description="Disordered" evidence="8">
    <location>
        <begin position="108"/>
        <end position="130"/>
    </location>
</feature>
<dbReference type="PROSITE" id="PS00028">
    <property type="entry name" value="ZINC_FINGER_C2H2_1"/>
    <property type="match status" value="1"/>
</dbReference>
<dbReference type="SMART" id="SM00355">
    <property type="entry name" value="ZnF_C2H2"/>
    <property type="match status" value="3"/>
</dbReference>
<comment type="subcellular location">
    <subcellularLocation>
        <location evidence="1">Cytoplasm</location>
    </subcellularLocation>
</comment>
<evidence type="ECO:0000256" key="3">
    <source>
        <dbReference type="ARBA" id="ARBA00022517"/>
    </source>
</evidence>
<dbReference type="InterPro" id="IPR040025">
    <property type="entry name" value="Znf622/Rei1/Reh1"/>
</dbReference>
<evidence type="ECO:0000256" key="8">
    <source>
        <dbReference type="SAM" id="MobiDB-lite"/>
    </source>
</evidence>
<evidence type="ECO:0000256" key="5">
    <source>
        <dbReference type="ARBA" id="ARBA00022737"/>
    </source>
</evidence>
<gene>
    <name evidence="10" type="ORF">CcCBS67573_g07774</name>
</gene>
<feature type="compositionally biased region" description="Polar residues" evidence="8">
    <location>
        <begin position="109"/>
        <end position="123"/>
    </location>
</feature>
<dbReference type="EMBL" id="QEAP01000434">
    <property type="protein sequence ID" value="TPX66643.1"/>
    <property type="molecule type" value="Genomic_DNA"/>
</dbReference>
<dbReference type="Proteomes" id="UP000320333">
    <property type="component" value="Unassembled WGS sequence"/>
</dbReference>
<comment type="caution">
    <text evidence="10">The sequence shown here is derived from an EMBL/GenBank/DDBJ whole genome shotgun (WGS) entry which is preliminary data.</text>
</comment>
<keyword evidence="5" id="KW-0677">Repeat</keyword>
<dbReference type="InterPro" id="IPR041661">
    <property type="entry name" value="ZN622/Rei1/Reh1_Znf-C2H2"/>
</dbReference>
<dbReference type="PANTHER" id="PTHR13182">
    <property type="entry name" value="ZINC FINGER PROTEIN 622"/>
    <property type="match status" value="1"/>
</dbReference>
<dbReference type="PANTHER" id="PTHR13182:SF8">
    <property type="entry name" value="CYTOPLASMIC 60S SUBUNIT BIOGENESIS FACTOR ZNF622"/>
    <property type="match status" value="1"/>
</dbReference>
<proteinExistence type="inferred from homology"/>
<reference evidence="10 11" key="1">
    <citation type="journal article" date="2019" name="Sci. Rep.">
        <title>Comparative genomics of chytrid fungi reveal insights into the obligate biotrophic and pathogenic lifestyle of Synchytrium endobioticum.</title>
        <authorList>
            <person name="van de Vossenberg B.T.L.H."/>
            <person name="Warris S."/>
            <person name="Nguyen H.D.T."/>
            <person name="van Gent-Pelzer M.P.E."/>
            <person name="Joly D.L."/>
            <person name="van de Geest H.C."/>
            <person name="Bonants P.J.M."/>
            <person name="Smith D.S."/>
            <person name="Levesque C.A."/>
            <person name="van der Lee T.A.J."/>
        </authorList>
    </citation>
    <scope>NUCLEOTIDE SEQUENCE [LARGE SCALE GENOMIC DNA]</scope>
    <source>
        <strain evidence="10 11">CBS 675.73</strain>
    </source>
</reference>
<name>A0A507ERE1_9FUNG</name>
<evidence type="ECO:0000256" key="6">
    <source>
        <dbReference type="ARBA" id="ARBA00022833"/>
    </source>
</evidence>
<keyword evidence="11" id="KW-1185">Reference proteome</keyword>
<evidence type="ECO:0000256" key="1">
    <source>
        <dbReference type="ARBA" id="ARBA00004496"/>
    </source>
</evidence>
<dbReference type="GO" id="GO:0005737">
    <property type="term" value="C:cytoplasm"/>
    <property type="evidence" value="ECO:0007669"/>
    <property type="project" value="UniProtKB-SubCell"/>
</dbReference>
<dbReference type="SUPFAM" id="SSF57667">
    <property type="entry name" value="beta-beta-alpha zinc fingers"/>
    <property type="match status" value="2"/>
</dbReference>
<feature type="domain" description="C2H2-type" evidence="9">
    <location>
        <begin position="79"/>
        <end position="101"/>
    </location>
</feature>
<dbReference type="InterPro" id="IPR003604">
    <property type="entry name" value="Matrin/U1-like-C_Znf_C2H2"/>
</dbReference>
<comment type="similarity">
    <text evidence="7">Belongs to the REI1 family.</text>
</comment>
<dbReference type="GO" id="GO:0003676">
    <property type="term" value="F:nucleic acid binding"/>
    <property type="evidence" value="ECO:0007669"/>
    <property type="project" value="InterPro"/>
</dbReference>
<dbReference type="AlphaFoldDB" id="A0A507ERE1"/>
<dbReference type="InterPro" id="IPR013087">
    <property type="entry name" value="Znf_C2H2_type"/>
</dbReference>
<dbReference type="GO" id="GO:0042273">
    <property type="term" value="P:ribosomal large subunit biogenesis"/>
    <property type="evidence" value="ECO:0007669"/>
    <property type="project" value="UniProtKB-ARBA"/>
</dbReference>
<evidence type="ECO:0000256" key="4">
    <source>
        <dbReference type="ARBA" id="ARBA00022723"/>
    </source>
</evidence>
<evidence type="ECO:0000313" key="10">
    <source>
        <dbReference type="EMBL" id="TPX66643.1"/>
    </source>
</evidence>